<reference evidence="2" key="1">
    <citation type="submission" date="2020-09" db="EMBL/GenBank/DDBJ databases">
        <title>Genome seq and assembly of Devosia sp.</title>
        <authorList>
            <person name="Chhetri G."/>
        </authorList>
    </citation>
    <scope>NUCLEOTIDE SEQUENCE</scope>
    <source>
        <strain evidence="2">PTR5</strain>
    </source>
</reference>
<dbReference type="Proteomes" id="UP000654108">
    <property type="component" value="Unassembled WGS sequence"/>
</dbReference>
<feature type="signal peptide" evidence="1">
    <location>
        <begin position="1"/>
        <end position="19"/>
    </location>
</feature>
<dbReference type="EMBL" id="JACYFU010000006">
    <property type="protein sequence ID" value="MBD8067331.1"/>
    <property type="molecule type" value="Genomic_DNA"/>
</dbReference>
<protein>
    <submittedName>
        <fullName evidence="2">Uncharacterized protein</fullName>
    </submittedName>
</protein>
<organism evidence="2 3">
    <name type="scientific">Devosia oryzisoli</name>
    <dbReference type="NCBI Taxonomy" id="2774138"/>
    <lineage>
        <taxon>Bacteria</taxon>
        <taxon>Pseudomonadati</taxon>
        <taxon>Pseudomonadota</taxon>
        <taxon>Alphaproteobacteria</taxon>
        <taxon>Hyphomicrobiales</taxon>
        <taxon>Devosiaceae</taxon>
        <taxon>Devosia</taxon>
    </lineage>
</organism>
<comment type="caution">
    <text evidence="2">The sequence shown here is derived from an EMBL/GenBank/DDBJ whole genome shotgun (WGS) entry which is preliminary data.</text>
</comment>
<keyword evidence="1" id="KW-0732">Signal</keyword>
<dbReference type="RefSeq" id="WP_191778283.1">
    <property type="nucleotide sequence ID" value="NZ_JACYFU010000006.1"/>
</dbReference>
<keyword evidence="3" id="KW-1185">Reference proteome</keyword>
<dbReference type="AlphaFoldDB" id="A0A927FWP1"/>
<evidence type="ECO:0000256" key="1">
    <source>
        <dbReference type="SAM" id="SignalP"/>
    </source>
</evidence>
<gene>
    <name evidence="2" type="ORF">IC608_17815</name>
</gene>
<proteinExistence type="predicted"/>
<sequence>MRLVLIVLMLFLPLAAVQAQELGGHTNMTYDPQHGTQIEYLSSNGRSYLWYPGNRSVLPGHWKRNADQLCFQYAANTYNPATGQRGGGWECMPLAPYVQAIAQSARGDLFGLAERDRVPFRLDRRKTTLENLAGRLGN</sequence>
<accession>A0A927FWP1</accession>
<evidence type="ECO:0000313" key="2">
    <source>
        <dbReference type="EMBL" id="MBD8067331.1"/>
    </source>
</evidence>
<name>A0A927FWP1_9HYPH</name>
<feature type="chain" id="PRO_5037704389" evidence="1">
    <location>
        <begin position="20"/>
        <end position="138"/>
    </location>
</feature>
<evidence type="ECO:0000313" key="3">
    <source>
        <dbReference type="Proteomes" id="UP000654108"/>
    </source>
</evidence>